<proteinExistence type="predicted"/>
<gene>
    <name evidence="1" type="ORF">SAMN05421630_10373</name>
</gene>
<name>A0A222VJ04_9PSEU</name>
<dbReference type="OrthoDB" id="3631174at2"/>
<evidence type="ECO:0000313" key="1">
    <source>
        <dbReference type="EMBL" id="SDC65602.1"/>
    </source>
</evidence>
<dbReference type="RefSeq" id="WP_091801122.1">
    <property type="nucleotide sequence ID" value="NZ_CP016353.1"/>
</dbReference>
<protein>
    <submittedName>
        <fullName evidence="1">Uncharacterized protein</fullName>
    </submittedName>
</protein>
<reference evidence="1 2" key="1">
    <citation type="submission" date="2016-10" db="EMBL/GenBank/DDBJ databases">
        <authorList>
            <person name="de Groot N.N."/>
        </authorList>
    </citation>
    <scope>NUCLEOTIDE SEQUENCE [LARGE SCALE GENOMIC DNA]</scope>
    <source>
        <strain evidence="1 2">CGMCC 4.5506</strain>
    </source>
</reference>
<sequence length="62" mass="7166">MACKITHRLNDQQIRFANRDSAERYAEIMGGGVDNWEFTIVPVAEPRYASMVEPARVTRLQR</sequence>
<dbReference type="AlphaFoldDB" id="A0A222VJ04"/>
<keyword evidence="2" id="KW-1185">Reference proteome</keyword>
<dbReference type="EMBL" id="FMZE01000003">
    <property type="protein sequence ID" value="SDC65602.1"/>
    <property type="molecule type" value="Genomic_DNA"/>
</dbReference>
<accession>A0A222VJ04</accession>
<dbReference type="Proteomes" id="UP000199494">
    <property type="component" value="Unassembled WGS sequence"/>
</dbReference>
<evidence type="ECO:0000313" key="2">
    <source>
        <dbReference type="Proteomes" id="UP000199494"/>
    </source>
</evidence>
<dbReference type="KEGG" id="pmad:BAY61_00610"/>
<dbReference type="STRING" id="530584.SAMN05421630_10373"/>
<organism evidence="1 2">
    <name type="scientific">Prauserella marina</name>
    <dbReference type="NCBI Taxonomy" id="530584"/>
    <lineage>
        <taxon>Bacteria</taxon>
        <taxon>Bacillati</taxon>
        <taxon>Actinomycetota</taxon>
        <taxon>Actinomycetes</taxon>
        <taxon>Pseudonocardiales</taxon>
        <taxon>Pseudonocardiaceae</taxon>
        <taxon>Prauserella</taxon>
    </lineage>
</organism>